<proteinExistence type="predicted"/>
<protein>
    <submittedName>
        <fullName evidence="1">DUF481 domain-containing protein</fullName>
    </submittedName>
</protein>
<sequence>MGIIDMICPFILMKNRLILMNIYSKSILGLCFCTFFNLPVFADDFFLSKPSEASGNADVNCEQEAEGCTGKWEGGIEFGYVAVSGNEDTASLNGQFNLSYELTKWKHEGFVATVTSSSEEKDSSGNVIKTESEKYVAQIKSNYKISNKSYAFGIYDYDSTKDSGFEYQMSLAVGAGYNFIKDDTHVLDGELGFGSRKSKTEATLVLPSETNNESITRIAGKYKWKVSETATFEQKLSSEIGDDNTISKSYTGLSAKVIEDLALKLSYAVKRQSEVPLGSKKTETITSFTVVYSF</sequence>
<comment type="caution">
    <text evidence="1">The sequence shown here is derived from an EMBL/GenBank/DDBJ whole genome shotgun (WGS) entry which is preliminary data.</text>
</comment>
<accession>A0ABV3MI87</accession>
<evidence type="ECO:0000313" key="1">
    <source>
        <dbReference type="EMBL" id="MEW4364045.1"/>
    </source>
</evidence>
<dbReference type="EMBL" id="JBFDAH010000001">
    <property type="protein sequence ID" value="MEW4364045.1"/>
    <property type="molecule type" value="Genomic_DNA"/>
</dbReference>
<dbReference type="InterPro" id="IPR007433">
    <property type="entry name" value="DUF481"/>
</dbReference>
<evidence type="ECO:0000313" key="2">
    <source>
        <dbReference type="Proteomes" id="UP001554427"/>
    </source>
</evidence>
<dbReference type="RefSeq" id="WP_367023354.1">
    <property type="nucleotide sequence ID" value="NZ_JBFDAH010000001.1"/>
</dbReference>
<dbReference type="Pfam" id="PF04338">
    <property type="entry name" value="DUF481"/>
    <property type="match status" value="1"/>
</dbReference>
<keyword evidence="2" id="KW-1185">Reference proteome</keyword>
<gene>
    <name evidence="1" type="ORF">ABVT42_01085</name>
</gene>
<name>A0ABV3MI87_9GAMM</name>
<organism evidence="1 2">
    <name type="scientific">Aliikangiella maris</name>
    <dbReference type="NCBI Taxonomy" id="3162458"/>
    <lineage>
        <taxon>Bacteria</taxon>
        <taxon>Pseudomonadati</taxon>
        <taxon>Pseudomonadota</taxon>
        <taxon>Gammaproteobacteria</taxon>
        <taxon>Oceanospirillales</taxon>
        <taxon>Pleioneaceae</taxon>
        <taxon>Aliikangiella</taxon>
    </lineage>
</organism>
<reference evidence="1 2" key="1">
    <citation type="submission" date="2024-06" db="EMBL/GenBank/DDBJ databases">
        <title>Aliikangiella maris sp. nov., sp. nov., a phycosphere bacterium isolated from seawater and ecosystem role in Phaeocystis globosa blooms.</title>
        <authorList>
            <person name="Li F."/>
        </authorList>
    </citation>
    <scope>NUCLEOTIDE SEQUENCE [LARGE SCALE GENOMIC DNA]</scope>
    <source>
        <strain evidence="1 2">GXAS 306</strain>
    </source>
</reference>
<dbReference type="Proteomes" id="UP001554427">
    <property type="component" value="Unassembled WGS sequence"/>
</dbReference>